<name>A0A433MDN9_9BURK</name>
<evidence type="ECO:0000256" key="1">
    <source>
        <dbReference type="SAM" id="MobiDB-lite"/>
    </source>
</evidence>
<dbReference type="OrthoDB" id="5289858at2"/>
<comment type="caution">
    <text evidence="2">The sequence shown here is derived from an EMBL/GenBank/DDBJ whole genome shotgun (WGS) entry which is preliminary data.</text>
</comment>
<dbReference type="Proteomes" id="UP000281118">
    <property type="component" value="Unassembled WGS sequence"/>
</dbReference>
<evidence type="ECO:0000313" key="3">
    <source>
        <dbReference type="Proteomes" id="UP000281118"/>
    </source>
</evidence>
<dbReference type="Pfam" id="PF11925">
    <property type="entry name" value="DUF3443"/>
    <property type="match status" value="1"/>
</dbReference>
<feature type="region of interest" description="Disordered" evidence="1">
    <location>
        <begin position="103"/>
        <end position="137"/>
    </location>
</feature>
<organism evidence="2 3">
    <name type="scientific">Variovorax guangxiensis</name>
    <dbReference type="NCBI Taxonomy" id="1775474"/>
    <lineage>
        <taxon>Bacteria</taxon>
        <taxon>Pseudomonadati</taxon>
        <taxon>Pseudomonadota</taxon>
        <taxon>Betaproteobacteria</taxon>
        <taxon>Burkholderiales</taxon>
        <taxon>Comamonadaceae</taxon>
        <taxon>Variovorax</taxon>
    </lineage>
</organism>
<dbReference type="AlphaFoldDB" id="A0A433MDN9"/>
<dbReference type="InterPro" id="IPR021847">
    <property type="entry name" value="DUF3443"/>
</dbReference>
<feature type="compositionally biased region" description="Polar residues" evidence="1">
    <location>
        <begin position="124"/>
        <end position="137"/>
    </location>
</feature>
<sequence>MPRRTSGCRPASPGCRGCCLMESTPTRWPLRKAPDRFNSSSPFVPMDSRQAGDRRPAGAMNLLRAVACAASLLGLAACGGGGGGGGGALPIGLLPTSTPAAGISAPAPAPAPSTPPATAASSSQNSMPLTVSNGTDSSGVNLPQVSIRLCAPGTGTCQTIDNVLVDTGSTGIRIAADALNSAMKSALPQEAVNGAPLNACAQFLDGYTWGTMRVADVTLGPKSASAQPLQIVGDPNSGNVPAACSDNNTLQPENTPDKLGTNGIIGVAAVLQDCGAACAQRVIPATYYTCAAGASCQGTTVPLAMQAQNVVANFAQDNNGVVLGLPAISSAGQGVTVGTLYFGVATQGNNAMSGATVLKTDSRTLSFSVSYKNTSFPDSFLDSGSNFFFLNDSTIAQCASNGTFKGFYCPASTLALSASFTAATGPALSQSFAIASAQSLFTGNPGVVAVDNIAAASSGTSAIDFGLPFFYGRLVAVLNEGQSALGQQGPFTALAMP</sequence>
<reference evidence="2 3" key="1">
    <citation type="submission" date="2018-12" db="EMBL/GenBank/DDBJ databases">
        <title>The genome sequences of Variovorax guangxiensis DSM 27352.</title>
        <authorList>
            <person name="Gao J."/>
            <person name="Sun J."/>
        </authorList>
    </citation>
    <scope>NUCLEOTIDE SEQUENCE [LARGE SCALE GENOMIC DNA]</scope>
    <source>
        <strain evidence="2 3">DSM 27352</strain>
    </source>
</reference>
<accession>A0A433MDN9</accession>
<dbReference type="EMBL" id="RXFT01000001">
    <property type="protein sequence ID" value="RUR66039.1"/>
    <property type="molecule type" value="Genomic_DNA"/>
</dbReference>
<feature type="region of interest" description="Disordered" evidence="1">
    <location>
        <begin position="30"/>
        <end position="52"/>
    </location>
</feature>
<proteinExistence type="predicted"/>
<evidence type="ECO:0000313" key="2">
    <source>
        <dbReference type="EMBL" id="RUR66039.1"/>
    </source>
</evidence>
<gene>
    <name evidence="2" type="ORF">EJP67_03105</name>
</gene>
<protein>
    <submittedName>
        <fullName evidence="2">DUF3443 family protein</fullName>
    </submittedName>
</protein>